<dbReference type="EMBL" id="CP069115">
    <property type="protein sequence ID" value="QSS66315.1"/>
    <property type="molecule type" value="Genomic_DNA"/>
</dbReference>
<sequence length="108" mass="11732">MAQPPNQPTGTASRQAVMERMERVDGGEWGSAAAGLGSGELGSAWSAIKDACCGCFSFDARRRPLGVSSSIVLTNLMSSLVWRYWYRKVPYDMVQLVVNGLHNPPLSQ</sequence>
<dbReference type="Proteomes" id="UP000663671">
    <property type="component" value="Chromosome 3"/>
</dbReference>
<protein>
    <submittedName>
        <fullName evidence="1">Uncharacterized protein</fullName>
    </submittedName>
</protein>
<proteinExistence type="predicted"/>
<accession>A0A8A1MKC6</accession>
<dbReference type="AlphaFoldDB" id="A0A8A1MKC6"/>
<reference evidence="1" key="1">
    <citation type="submission" date="2021-01" db="EMBL/GenBank/DDBJ databases">
        <title>Chromosome-level genome assembly of a human fungal pathogen reveals clustering of transcriptionally co-regulated genes.</title>
        <authorList>
            <person name="Voorhies M."/>
            <person name="Cohen S."/>
            <person name="Shea T.P."/>
            <person name="Petrus S."/>
            <person name="Munoz J.F."/>
            <person name="Poplawski S."/>
            <person name="Goldman W.E."/>
            <person name="Michael T."/>
            <person name="Cuomo C.A."/>
            <person name="Sil A."/>
            <person name="Beyhan S."/>
        </authorList>
    </citation>
    <scope>NUCLEOTIDE SEQUENCE</scope>
    <source>
        <strain evidence="1">WU24</strain>
    </source>
</reference>
<gene>
    <name evidence="1" type="ORF">I7I51_07172</name>
</gene>
<evidence type="ECO:0000313" key="1">
    <source>
        <dbReference type="EMBL" id="QSS66315.1"/>
    </source>
</evidence>
<evidence type="ECO:0000313" key="2">
    <source>
        <dbReference type="Proteomes" id="UP000663671"/>
    </source>
</evidence>
<organism evidence="1 2">
    <name type="scientific">Ajellomyces capsulatus</name>
    <name type="common">Darling's disease fungus</name>
    <name type="synonym">Histoplasma capsulatum</name>
    <dbReference type="NCBI Taxonomy" id="5037"/>
    <lineage>
        <taxon>Eukaryota</taxon>
        <taxon>Fungi</taxon>
        <taxon>Dikarya</taxon>
        <taxon>Ascomycota</taxon>
        <taxon>Pezizomycotina</taxon>
        <taxon>Eurotiomycetes</taxon>
        <taxon>Eurotiomycetidae</taxon>
        <taxon>Onygenales</taxon>
        <taxon>Ajellomycetaceae</taxon>
        <taxon>Histoplasma</taxon>
    </lineage>
</organism>
<dbReference type="VEuPathDB" id="FungiDB:I7I51_07172"/>
<name>A0A8A1MKC6_AJECA</name>